<dbReference type="InterPro" id="IPR007197">
    <property type="entry name" value="rSAM"/>
</dbReference>
<dbReference type="InterPro" id="IPR013785">
    <property type="entry name" value="Aldolase_TIM"/>
</dbReference>
<dbReference type="SFLD" id="SFLDG01067">
    <property type="entry name" value="SPASM/twitch_domain_containing"/>
    <property type="match status" value="1"/>
</dbReference>
<dbReference type="SFLD" id="SFLDS00029">
    <property type="entry name" value="Radical_SAM"/>
    <property type="match status" value="1"/>
</dbReference>
<keyword evidence="2" id="KW-0949">S-adenosyl-L-methionine</keyword>
<organism evidence="7">
    <name type="scientific">Cupriavidus necator</name>
    <name type="common">Alcaligenes eutrophus</name>
    <name type="synonym">Ralstonia eutropha</name>
    <dbReference type="NCBI Taxonomy" id="106590"/>
    <lineage>
        <taxon>Bacteria</taxon>
        <taxon>Pseudomonadati</taxon>
        <taxon>Pseudomonadota</taxon>
        <taxon>Betaproteobacteria</taxon>
        <taxon>Burkholderiales</taxon>
        <taxon>Burkholderiaceae</taxon>
        <taxon>Cupriavidus</taxon>
    </lineage>
</organism>
<evidence type="ECO:0000256" key="4">
    <source>
        <dbReference type="ARBA" id="ARBA00023004"/>
    </source>
</evidence>
<keyword evidence="4" id="KW-0408">Iron</keyword>
<name>A0A1K0IPY9_CUPNE</name>
<dbReference type="CDD" id="cd01335">
    <property type="entry name" value="Radical_SAM"/>
    <property type="match status" value="1"/>
</dbReference>
<dbReference type="GO" id="GO:0051536">
    <property type="term" value="F:iron-sulfur cluster binding"/>
    <property type="evidence" value="ECO:0007669"/>
    <property type="project" value="UniProtKB-KW"/>
</dbReference>
<dbReference type="InterPro" id="IPR058240">
    <property type="entry name" value="rSAM_sf"/>
</dbReference>
<dbReference type="PROSITE" id="PS51918">
    <property type="entry name" value="RADICAL_SAM"/>
    <property type="match status" value="1"/>
</dbReference>
<gene>
    <name evidence="7" type="ORF">CNECB9_5390011</name>
</gene>
<dbReference type="AlphaFoldDB" id="A0A1K0IPY9"/>
<dbReference type="EMBL" id="FMSH01000489">
    <property type="protein sequence ID" value="SCU96510.1"/>
    <property type="molecule type" value="Genomic_DNA"/>
</dbReference>
<sequence>MKYIRKEIEGNAVIIFQNPDAWLATSRENADAIESEIHNRPDHVSTLLSRIEKKSRTPTAEHLALYPVIKLTNRCNLNCSHCYIEAMNSMRKAKYDLDLEETAEFLKYVTELGRKMGNPTKTVQLFGGEPTLSKVFPDVVRIARDMDLLVRVSTNAASTKHFQSAEFEEFYKDRGIEWRVH</sequence>
<protein>
    <recommendedName>
        <fullName evidence="6">Radical SAM core domain-containing protein</fullName>
    </recommendedName>
</protein>
<evidence type="ECO:0000256" key="2">
    <source>
        <dbReference type="ARBA" id="ARBA00022691"/>
    </source>
</evidence>
<reference evidence="7" key="1">
    <citation type="submission" date="2016-09" db="EMBL/GenBank/DDBJ databases">
        <authorList>
            <person name="Capua I."/>
            <person name="De Benedictis P."/>
            <person name="Joannis T."/>
            <person name="Lombin L.H."/>
            <person name="Cattoli G."/>
        </authorList>
    </citation>
    <scope>NUCLEOTIDE SEQUENCE</scope>
    <source>
        <strain evidence="7">B9</strain>
    </source>
</reference>
<dbReference type="InterPro" id="IPR050377">
    <property type="entry name" value="Radical_SAM_PqqE_MftC-like"/>
</dbReference>
<dbReference type="RefSeq" id="WP_340529834.1">
    <property type="nucleotide sequence ID" value="NZ_FMSH01000489.1"/>
</dbReference>
<keyword evidence="5" id="KW-0411">Iron-sulfur</keyword>
<dbReference type="PANTHER" id="PTHR11228">
    <property type="entry name" value="RADICAL SAM DOMAIN PROTEIN"/>
    <property type="match status" value="1"/>
</dbReference>
<dbReference type="SUPFAM" id="SSF102114">
    <property type="entry name" value="Radical SAM enzymes"/>
    <property type="match status" value="1"/>
</dbReference>
<accession>A0A1K0IPY9</accession>
<dbReference type="Gene3D" id="3.20.20.70">
    <property type="entry name" value="Aldolase class I"/>
    <property type="match status" value="1"/>
</dbReference>
<feature type="domain" description="Radical SAM core" evidence="6">
    <location>
        <begin position="61"/>
        <end position="181"/>
    </location>
</feature>
<dbReference type="GO" id="GO:0046872">
    <property type="term" value="F:metal ion binding"/>
    <property type="evidence" value="ECO:0007669"/>
    <property type="project" value="UniProtKB-KW"/>
</dbReference>
<evidence type="ECO:0000259" key="6">
    <source>
        <dbReference type="PROSITE" id="PS51918"/>
    </source>
</evidence>
<dbReference type="PANTHER" id="PTHR11228:SF35">
    <property type="entry name" value="MOLYBDENUM COFACTOR BIOSYNTHESIS PROTEIN A-RELATED"/>
    <property type="match status" value="1"/>
</dbReference>
<dbReference type="GO" id="GO:0003824">
    <property type="term" value="F:catalytic activity"/>
    <property type="evidence" value="ECO:0007669"/>
    <property type="project" value="InterPro"/>
</dbReference>
<proteinExistence type="predicted"/>
<evidence type="ECO:0000256" key="3">
    <source>
        <dbReference type="ARBA" id="ARBA00022723"/>
    </source>
</evidence>
<comment type="cofactor">
    <cofactor evidence="1">
        <name>[4Fe-4S] cluster</name>
        <dbReference type="ChEBI" id="CHEBI:49883"/>
    </cofactor>
</comment>
<keyword evidence="3" id="KW-0479">Metal-binding</keyword>
<dbReference type="Pfam" id="PF04055">
    <property type="entry name" value="Radical_SAM"/>
    <property type="match status" value="1"/>
</dbReference>
<evidence type="ECO:0000256" key="1">
    <source>
        <dbReference type="ARBA" id="ARBA00001966"/>
    </source>
</evidence>
<evidence type="ECO:0000313" key="7">
    <source>
        <dbReference type="EMBL" id="SCU96510.1"/>
    </source>
</evidence>
<evidence type="ECO:0000256" key="5">
    <source>
        <dbReference type="ARBA" id="ARBA00023014"/>
    </source>
</evidence>